<dbReference type="InParanoid" id="A0A1Z5SC35"/>
<protein>
    <submittedName>
        <fullName evidence="1">Uncharacterized protein</fullName>
    </submittedName>
</protein>
<evidence type="ECO:0000313" key="1">
    <source>
        <dbReference type="EMBL" id="OQU93376.1"/>
    </source>
</evidence>
<accession>A0A1Z5SC35</accession>
<dbReference type="EMBL" id="CM000760">
    <property type="protein sequence ID" value="OQU93376.1"/>
    <property type="molecule type" value="Genomic_DNA"/>
</dbReference>
<name>A0A1Z5SC35_SORBI</name>
<organism evidence="1 2">
    <name type="scientific">Sorghum bicolor</name>
    <name type="common">Sorghum</name>
    <name type="synonym">Sorghum vulgare</name>
    <dbReference type="NCBI Taxonomy" id="4558"/>
    <lineage>
        <taxon>Eukaryota</taxon>
        <taxon>Viridiplantae</taxon>
        <taxon>Streptophyta</taxon>
        <taxon>Embryophyta</taxon>
        <taxon>Tracheophyta</taxon>
        <taxon>Spermatophyta</taxon>
        <taxon>Magnoliopsida</taxon>
        <taxon>Liliopsida</taxon>
        <taxon>Poales</taxon>
        <taxon>Poaceae</taxon>
        <taxon>PACMAD clade</taxon>
        <taxon>Panicoideae</taxon>
        <taxon>Andropogonodae</taxon>
        <taxon>Andropogoneae</taxon>
        <taxon>Sorghinae</taxon>
        <taxon>Sorghum</taxon>
    </lineage>
</organism>
<dbReference type="Gramene" id="OQU93376">
    <property type="protein sequence ID" value="OQU93376"/>
    <property type="gene ID" value="SORBI_3001G530650"/>
</dbReference>
<dbReference type="AlphaFoldDB" id="A0A1Z5SC35"/>
<reference evidence="2" key="2">
    <citation type="journal article" date="2018" name="Plant J.">
        <title>The Sorghum bicolor reference genome: improved assembly, gene annotations, a transcriptome atlas, and signatures of genome organization.</title>
        <authorList>
            <person name="McCormick R.F."/>
            <person name="Truong S.K."/>
            <person name="Sreedasyam A."/>
            <person name="Jenkins J."/>
            <person name="Shu S."/>
            <person name="Sims D."/>
            <person name="Kennedy M."/>
            <person name="Amirebrahimi M."/>
            <person name="Weers B.D."/>
            <person name="McKinley B."/>
            <person name="Mattison A."/>
            <person name="Morishige D.T."/>
            <person name="Grimwood J."/>
            <person name="Schmutz J."/>
            <person name="Mullet J.E."/>
        </authorList>
    </citation>
    <scope>NUCLEOTIDE SEQUENCE [LARGE SCALE GENOMIC DNA]</scope>
    <source>
        <strain evidence="2">cv. BTx623</strain>
    </source>
</reference>
<dbReference type="Proteomes" id="UP000000768">
    <property type="component" value="Chromosome 1"/>
</dbReference>
<keyword evidence="2" id="KW-1185">Reference proteome</keyword>
<gene>
    <name evidence="1" type="ORF">SORBI_3001G530650</name>
</gene>
<sequence length="71" mass="8258">MCLADWWEEAATKVPKQQCRTFNGVFIYIVWNLCKERNGRIFENEHKTSAQVVALVKEDIVQIRRAMCIAG</sequence>
<evidence type="ECO:0000313" key="2">
    <source>
        <dbReference type="Proteomes" id="UP000000768"/>
    </source>
</evidence>
<reference evidence="1 2" key="1">
    <citation type="journal article" date="2009" name="Nature">
        <title>The Sorghum bicolor genome and the diversification of grasses.</title>
        <authorList>
            <person name="Paterson A.H."/>
            <person name="Bowers J.E."/>
            <person name="Bruggmann R."/>
            <person name="Dubchak I."/>
            <person name="Grimwood J."/>
            <person name="Gundlach H."/>
            <person name="Haberer G."/>
            <person name="Hellsten U."/>
            <person name="Mitros T."/>
            <person name="Poliakov A."/>
            <person name="Schmutz J."/>
            <person name="Spannagl M."/>
            <person name="Tang H."/>
            <person name="Wang X."/>
            <person name="Wicker T."/>
            <person name="Bharti A.K."/>
            <person name="Chapman J."/>
            <person name="Feltus F.A."/>
            <person name="Gowik U."/>
            <person name="Grigoriev I.V."/>
            <person name="Lyons E."/>
            <person name="Maher C.A."/>
            <person name="Martis M."/>
            <person name="Narechania A."/>
            <person name="Otillar R.P."/>
            <person name="Penning B.W."/>
            <person name="Salamov A.A."/>
            <person name="Wang Y."/>
            <person name="Zhang L."/>
            <person name="Carpita N.C."/>
            <person name="Freeling M."/>
            <person name="Gingle A.R."/>
            <person name="Hash C.T."/>
            <person name="Keller B."/>
            <person name="Klein P."/>
            <person name="Kresovich S."/>
            <person name="McCann M.C."/>
            <person name="Ming R."/>
            <person name="Peterson D.G."/>
            <person name="Mehboob-ur-Rahman"/>
            <person name="Ware D."/>
            <person name="Westhoff P."/>
            <person name="Mayer K.F."/>
            <person name="Messing J."/>
            <person name="Rokhsar D.S."/>
        </authorList>
    </citation>
    <scope>NUCLEOTIDE SEQUENCE [LARGE SCALE GENOMIC DNA]</scope>
    <source>
        <strain evidence="2">cv. BTx623</strain>
    </source>
</reference>
<dbReference type="OMA" id="RIFENEH"/>
<proteinExistence type="predicted"/>